<keyword evidence="4 6" id="KW-1133">Transmembrane helix</keyword>
<comment type="function">
    <text evidence="6">Choline transporter.</text>
</comment>
<feature type="transmembrane region" description="Helical" evidence="6">
    <location>
        <begin position="48"/>
        <end position="69"/>
    </location>
</feature>
<feature type="transmembrane region" description="Helical" evidence="6">
    <location>
        <begin position="329"/>
        <end position="350"/>
    </location>
</feature>
<keyword evidence="7" id="KW-1185">Reference proteome</keyword>
<dbReference type="OrthoDB" id="44736at2759"/>
<dbReference type="AlphaFoldDB" id="A0A6P6SUT0"/>
<feature type="transmembrane region" description="Helical" evidence="6">
    <location>
        <begin position="81"/>
        <end position="99"/>
    </location>
</feature>
<evidence type="ECO:0000256" key="5">
    <source>
        <dbReference type="ARBA" id="ARBA00023136"/>
    </source>
</evidence>
<dbReference type="RefSeq" id="XP_027069688.1">
    <property type="nucleotide sequence ID" value="XM_027213887.2"/>
</dbReference>
<dbReference type="GO" id="GO:0005886">
    <property type="term" value="C:plasma membrane"/>
    <property type="evidence" value="ECO:0007669"/>
    <property type="project" value="UniProtKB-SubCell"/>
</dbReference>
<feature type="transmembrane region" description="Helical" evidence="6">
    <location>
        <begin position="105"/>
        <end position="125"/>
    </location>
</feature>
<feature type="transmembrane region" description="Helical" evidence="6">
    <location>
        <begin position="146"/>
        <end position="169"/>
    </location>
</feature>
<feature type="transmembrane region" description="Helical" evidence="6">
    <location>
        <begin position="15"/>
        <end position="36"/>
    </location>
</feature>
<dbReference type="GO" id="GO:0022857">
    <property type="term" value="F:transmembrane transporter activity"/>
    <property type="evidence" value="ECO:0007669"/>
    <property type="project" value="UniProtKB-UniRule"/>
</dbReference>
<sequence length="415" mass="45710">MTEGNFLNKLFKNIFYLHLVSITILVIVLAIRSILSASHTHHFDTQDWYLPVLVSTAFAAIAGFAWQAFTAFNPLRTMKVAFWLSPLLIGLVGFLLVSIGTTGSLVAAAIAVVSAVTQSLYWCWVQPRLEYAGQILLLSIAIPPQIATGVAFLSIITCTLYSSLLFFGIGGATATNTSWDILFIFVILLSLTWTAHIIKNTQQVAISHIKYMQLTYGLEIGTIMAFKNTFKHSIGTICIGSILVPVICVIRGSARAISMVSKDADEFMFSCTSCYSAIASRLVAYGNRWGFVHIGLHNKGIVQSSRNIWEMFQRAGIEQLINSDLTSSFCFLSGTAGGAACALLGGSWALMSRRNYATEVSIYTFLSGYFMNRVAMSWIQAGVSAYYVAYAENPQNQKFDCTIPKFIEELQRSRV</sequence>
<dbReference type="GeneID" id="113694954"/>
<keyword evidence="5 6" id="KW-0472">Membrane</keyword>
<dbReference type="Pfam" id="PF04515">
    <property type="entry name" value="Choline_transpo"/>
    <property type="match status" value="1"/>
</dbReference>
<evidence type="ECO:0000313" key="7">
    <source>
        <dbReference type="Proteomes" id="UP001652660"/>
    </source>
</evidence>
<feature type="transmembrane region" description="Helical" evidence="6">
    <location>
        <begin position="232"/>
        <end position="252"/>
    </location>
</feature>
<dbReference type="InterPro" id="IPR007603">
    <property type="entry name" value="Choline_transptr-like"/>
</dbReference>
<proteinExistence type="inferred from homology"/>
<accession>A0A6P6SUT0</accession>
<organism evidence="7 8">
    <name type="scientific">Coffea arabica</name>
    <name type="common">Arabian coffee</name>
    <dbReference type="NCBI Taxonomy" id="13443"/>
    <lineage>
        <taxon>Eukaryota</taxon>
        <taxon>Viridiplantae</taxon>
        <taxon>Streptophyta</taxon>
        <taxon>Embryophyta</taxon>
        <taxon>Tracheophyta</taxon>
        <taxon>Spermatophyta</taxon>
        <taxon>Magnoliopsida</taxon>
        <taxon>eudicotyledons</taxon>
        <taxon>Gunneridae</taxon>
        <taxon>Pentapetalae</taxon>
        <taxon>asterids</taxon>
        <taxon>lamiids</taxon>
        <taxon>Gentianales</taxon>
        <taxon>Rubiaceae</taxon>
        <taxon>Ixoroideae</taxon>
        <taxon>Gardenieae complex</taxon>
        <taxon>Bertiereae - Coffeeae clade</taxon>
        <taxon>Coffeeae</taxon>
        <taxon>Coffea</taxon>
    </lineage>
</organism>
<dbReference type="PANTHER" id="PTHR12385:SF84">
    <property type="entry name" value="CHOLINE TRANSPORTER-LIKE PROTEIN"/>
    <property type="match status" value="1"/>
</dbReference>
<keyword evidence="3 6" id="KW-0812">Transmembrane</keyword>
<protein>
    <recommendedName>
        <fullName evidence="6">Choline transporter-like protein</fullName>
    </recommendedName>
</protein>
<dbReference type="Proteomes" id="UP001652660">
    <property type="component" value="Chromosome 6e"/>
</dbReference>
<evidence type="ECO:0000256" key="1">
    <source>
        <dbReference type="ARBA" id="ARBA00004141"/>
    </source>
</evidence>
<comment type="similarity">
    <text evidence="2 6">Belongs to the CTL (choline transporter-like) family.</text>
</comment>
<gene>
    <name evidence="8" type="primary">LOC113694954</name>
</gene>
<feature type="transmembrane region" description="Helical" evidence="6">
    <location>
        <begin position="181"/>
        <end position="198"/>
    </location>
</feature>
<dbReference type="PANTHER" id="PTHR12385">
    <property type="entry name" value="CHOLINE TRANSPORTER-LIKE (SLC FAMILY 44)"/>
    <property type="match status" value="1"/>
</dbReference>
<evidence type="ECO:0000313" key="8">
    <source>
        <dbReference type="RefSeq" id="XP_027069688.1"/>
    </source>
</evidence>
<evidence type="ECO:0000256" key="4">
    <source>
        <dbReference type="ARBA" id="ARBA00022989"/>
    </source>
</evidence>
<evidence type="ECO:0000256" key="2">
    <source>
        <dbReference type="ARBA" id="ARBA00007168"/>
    </source>
</evidence>
<evidence type="ECO:0000256" key="3">
    <source>
        <dbReference type="ARBA" id="ARBA00022692"/>
    </source>
</evidence>
<evidence type="ECO:0000256" key="6">
    <source>
        <dbReference type="RuleBase" id="RU368066"/>
    </source>
</evidence>
<comment type="subcellular location">
    <subcellularLocation>
        <location evidence="6">Cell membrane</location>
        <topology evidence="6">Multi-pass membrane protein</topology>
    </subcellularLocation>
    <subcellularLocation>
        <location evidence="1">Membrane</location>
        <topology evidence="1">Multi-pass membrane protein</topology>
    </subcellularLocation>
</comment>
<reference evidence="7" key="1">
    <citation type="journal article" date="2025" name="Foods">
        <title>Unveiling the Microbial Signatures of Arabica Coffee Cherries: Insights into Ripeness Specific Diversity, Functional Traits, and Implications for Quality and Safety.</title>
        <authorList>
            <consortium name="RefSeq"/>
            <person name="Tenea G.N."/>
            <person name="Cifuentes V."/>
            <person name="Reyes P."/>
            <person name="Cevallos-Vallejos M."/>
        </authorList>
    </citation>
    <scope>NUCLEOTIDE SEQUENCE [LARGE SCALE GENOMIC DNA]</scope>
</reference>
<name>A0A6P6SUT0_COFAR</name>
<feature type="transmembrane region" description="Helical" evidence="6">
    <location>
        <begin position="370"/>
        <end position="389"/>
    </location>
</feature>
<reference evidence="8" key="2">
    <citation type="submission" date="2025-08" db="UniProtKB">
        <authorList>
            <consortium name="RefSeq"/>
        </authorList>
    </citation>
    <scope>IDENTIFICATION</scope>
    <source>
        <tissue evidence="8">Leaves</tissue>
    </source>
</reference>